<dbReference type="InterPro" id="IPR016047">
    <property type="entry name" value="M23ase_b-sheet_dom"/>
</dbReference>
<dbReference type="PANTHER" id="PTHR21666:SF270">
    <property type="entry name" value="MUREIN HYDROLASE ACTIVATOR ENVC"/>
    <property type="match status" value="1"/>
</dbReference>
<feature type="coiled-coil region" evidence="1">
    <location>
        <begin position="212"/>
        <end position="253"/>
    </location>
</feature>
<dbReference type="Proteomes" id="UP000809273">
    <property type="component" value="Unassembled WGS sequence"/>
</dbReference>
<reference evidence="4" key="1">
    <citation type="journal article" date="2021" name="Environ. Microbiol.">
        <title>Genomic characterization of three novel Desulfobacterota classes expand the metabolic and phylogenetic diversity of the phylum.</title>
        <authorList>
            <person name="Murphy C.L."/>
            <person name="Biggerstaff J."/>
            <person name="Eichhorn A."/>
            <person name="Ewing E."/>
            <person name="Shahan R."/>
            <person name="Soriano D."/>
            <person name="Stewart S."/>
            <person name="VanMol K."/>
            <person name="Walker R."/>
            <person name="Walters P."/>
            <person name="Elshahed M.S."/>
            <person name="Youssef N.H."/>
        </authorList>
    </citation>
    <scope>NUCLEOTIDE SEQUENCE</scope>
    <source>
        <strain evidence="4">Zod_Metabat.24</strain>
    </source>
</reference>
<dbReference type="Gene3D" id="2.70.70.10">
    <property type="entry name" value="Glucose Permease (Domain IIA)"/>
    <property type="match status" value="1"/>
</dbReference>
<feature type="coiled-coil region" evidence="1">
    <location>
        <begin position="89"/>
        <end position="116"/>
    </location>
</feature>
<keyword evidence="2" id="KW-0732">Signal</keyword>
<dbReference type="InterPro" id="IPR011055">
    <property type="entry name" value="Dup_hybrid_motif"/>
</dbReference>
<evidence type="ECO:0000259" key="3">
    <source>
        <dbReference type="Pfam" id="PF01551"/>
    </source>
</evidence>
<dbReference type="AlphaFoldDB" id="A0A9D8PQE0"/>
<dbReference type="CDD" id="cd12797">
    <property type="entry name" value="M23_peptidase"/>
    <property type="match status" value="1"/>
</dbReference>
<comment type="caution">
    <text evidence="4">The sequence shown here is derived from an EMBL/GenBank/DDBJ whole genome shotgun (WGS) entry which is preliminary data.</text>
</comment>
<organism evidence="4 5">
    <name type="scientific">Candidatus Zymogenus saltonus</name>
    <dbReference type="NCBI Taxonomy" id="2844893"/>
    <lineage>
        <taxon>Bacteria</taxon>
        <taxon>Deltaproteobacteria</taxon>
        <taxon>Candidatus Zymogenia</taxon>
        <taxon>Candidatus Zymogeniales</taxon>
        <taxon>Candidatus Zymogenaceae</taxon>
        <taxon>Candidatus Zymogenus</taxon>
    </lineage>
</organism>
<evidence type="ECO:0000256" key="2">
    <source>
        <dbReference type="SAM" id="SignalP"/>
    </source>
</evidence>
<gene>
    <name evidence="4" type="ORF">JW984_10695</name>
</gene>
<proteinExistence type="predicted"/>
<dbReference type="SUPFAM" id="SSF51261">
    <property type="entry name" value="Duplicated hybrid motif"/>
    <property type="match status" value="1"/>
</dbReference>
<dbReference type="EMBL" id="JAFGIX010000054">
    <property type="protein sequence ID" value="MBN1573650.1"/>
    <property type="molecule type" value="Genomic_DNA"/>
</dbReference>
<reference evidence="4" key="2">
    <citation type="submission" date="2021-01" db="EMBL/GenBank/DDBJ databases">
        <authorList>
            <person name="Hahn C.R."/>
            <person name="Youssef N.H."/>
            <person name="Elshahed M."/>
        </authorList>
    </citation>
    <scope>NUCLEOTIDE SEQUENCE</scope>
    <source>
        <strain evidence="4">Zod_Metabat.24</strain>
    </source>
</reference>
<feature type="domain" description="M23ase beta-sheet core" evidence="3">
    <location>
        <begin position="301"/>
        <end position="395"/>
    </location>
</feature>
<feature type="signal peptide" evidence="2">
    <location>
        <begin position="1"/>
        <end position="29"/>
    </location>
</feature>
<evidence type="ECO:0000256" key="1">
    <source>
        <dbReference type="SAM" id="Coils"/>
    </source>
</evidence>
<name>A0A9D8PQE0_9DELT</name>
<feature type="chain" id="PRO_5038934386" evidence="2">
    <location>
        <begin position="30"/>
        <end position="402"/>
    </location>
</feature>
<feature type="coiled-coil region" evidence="1">
    <location>
        <begin position="33"/>
        <end position="60"/>
    </location>
</feature>
<dbReference type="InterPro" id="IPR050570">
    <property type="entry name" value="Cell_wall_metabolism_enzyme"/>
</dbReference>
<dbReference type="PANTHER" id="PTHR21666">
    <property type="entry name" value="PEPTIDASE-RELATED"/>
    <property type="match status" value="1"/>
</dbReference>
<dbReference type="Pfam" id="PF01551">
    <property type="entry name" value="Peptidase_M23"/>
    <property type="match status" value="1"/>
</dbReference>
<protein>
    <submittedName>
        <fullName evidence="4">Peptidoglycan DD-metalloendopeptidase family protein</fullName>
    </submittedName>
</protein>
<evidence type="ECO:0000313" key="5">
    <source>
        <dbReference type="Proteomes" id="UP000809273"/>
    </source>
</evidence>
<keyword evidence="1" id="KW-0175">Coiled coil</keyword>
<dbReference type="GO" id="GO:0004222">
    <property type="term" value="F:metalloendopeptidase activity"/>
    <property type="evidence" value="ECO:0007669"/>
    <property type="project" value="TreeGrafter"/>
</dbReference>
<evidence type="ECO:0000313" key="4">
    <source>
        <dbReference type="EMBL" id="MBN1573650.1"/>
    </source>
</evidence>
<dbReference type="Gene3D" id="6.10.250.3150">
    <property type="match status" value="1"/>
</dbReference>
<accession>A0A9D8PQE0</accession>
<sequence>MVVSEKKRHLFLFAIIFSAGLLLSPGFGAADSIGKKKGELTEIEKKIKEKKGEINKTKKKEKSIIGEISRMDRELKKNEKEISYIGYKIDNTTSSIEDLEAKKARLEENMGKMQAVIGDRLVAFYKLGGAGYLPALFSAEDYSDVKRRGKYLSKVIEADRRLFFVYKSNADAHAETIDSLKKKRGELALLKEDVVIKEVKLKKGKEEKNKYLDNVRKEKSSYESALEELERSKKRLTALIERLNREREARERKKGISHAHSSPGAGGYFANLKGRLPYPVNGRVVTSYGKGKDPKYENPIFNKGIEIEAPEGVKFISVAKGEVIYADYFPGYGNLIIVDHGDSYYTVYGHAKSLYKGVGAKVAAGEAIGSVGDTGSLKGACLYFEIRHHTQTTNPSGWLVKK</sequence>